<protein>
    <recommendedName>
        <fullName evidence="3">Lipoprotein</fullName>
    </recommendedName>
</protein>
<evidence type="ECO:0008006" key="3">
    <source>
        <dbReference type="Google" id="ProtNLM"/>
    </source>
</evidence>
<evidence type="ECO:0000313" key="1">
    <source>
        <dbReference type="EMBL" id="MBB5351588.1"/>
    </source>
</evidence>
<comment type="caution">
    <text evidence="1">The sequence shown here is derived from an EMBL/GenBank/DDBJ whole genome shotgun (WGS) entry which is preliminary data.</text>
</comment>
<proteinExistence type="predicted"/>
<name>A0A840VA79_9BACT</name>
<evidence type="ECO:0000313" key="2">
    <source>
        <dbReference type="Proteomes" id="UP000557717"/>
    </source>
</evidence>
<accession>A0A840VA79</accession>
<dbReference type="EMBL" id="JACHFD010000007">
    <property type="protein sequence ID" value="MBB5351588.1"/>
    <property type="molecule type" value="Genomic_DNA"/>
</dbReference>
<dbReference type="PROSITE" id="PS51257">
    <property type="entry name" value="PROKAR_LIPOPROTEIN"/>
    <property type="match status" value="1"/>
</dbReference>
<dbReference type="AlphaFoldDB" id="A0A840VA79"/>
<sequence length="206" mass="22567">MEILKGVLVGALGGLVSSCFALRGTKHTYVSGGQATVAGAELTMAFRPEGSRSGSVMVSAMVVGGGMATLEGPFSWRVVAVGTAGVHEGLVVHRVRTRTTKSGRDEWYPSAELGRKAEFRPWKDHGGKVRARYPIPGLLKVQPEEDGKLEMWVDLSVRTRSGDTRKTVHFELDPAVKDASQVVFLPKEVVESFGREWEDWDDPLWE</sequence>
<reference evidence="1 2" key="1">
    <citation type="submission" date="2020-08" db="EMBL/GenBank/DDBJ databases">
        <title>Genomic Encyclopedia of Type Strains, Phase IV (KMG-IV): sequencing the most valuable type-strain genomes for metagenomic binning, comparative biology and taxonomic classification.</title>
        <authorList>
            <person name="Goeker M."/>
        </authorList>
    </citation>
    <scope>NUCLEOTIDE SEQUENCE [LARGE SCALE GENOMIC DNA]</scope>
    <source>
        <strain evidence="1 2">YC6886</strain>
    </source>
</reference>
<dbReference type="Proteomes" id="UP000557717">
    <property type="component" value="Unassembled WGS sequence"/>
</dbReference>
<keyword evidence="2" id="KW-1185">Reference proteome</keyword>
<dbReference type="RefSeq" id="WP_184017887.1">
    <property type="nucleotide sequence ID" value="NZ_JACHFD010000007.1"/>
</dbReference>
<organism evidence="1 2">
    <name type="scientific">Haloferula luteola</name>
    <dbReference type="NCBI Taxonomy" id="595692"/>
    <lineage>
        <taxon>Bacteria</taxon>
        <taxon>Pseudomonadati</taxon>
        <taxon>Verrucomicrobiota</taxon>
        <taxon>Verrucomicrobiia</taxon>
        <taxon>Verrucomicrobiales</taxon>
        <taxon>Verrucomicrobiaceae</taxon>
        <taxon>Haloferula</taxon>
    </lineage>
</organism>
<gene>
    <name evidence="1" type="ORF">HNR46_001825</name>
</gene>